<sequence>MNLQNDNKIRIAFFDIDGTLIDMNHKTISDKTLEALNLLKDNGVRICIATGRPPQAVPHFPGVEFDIFLTFNASYCYTKDAVIFSNPIPSNDVQKIIKNAAAIHRPVSIAGADEMGANGLDQDLIDYYSISKQTAELAKDFDALAKKEIYQIMLGCRESDYPAILKDVDGAKITAWWTRAADIIPANGGKGLGVEKVLAYYGLTKEQAIAFGDGTNDIEMLEAVGHGIAMGNATDDVKEIADDICGTASNDGIYHYCLEHHLF</sequence>
<evidence type="ECO:0000313" key="1">
    <source>
        <dbReference type="EMBL" id="HIX68695.1"/>
    </source>
</evidence>
<reference evidence="1" key="2">
    <citation type="submission" date="2021-04" db="EMBL/GenBank/DDBJ databases">
        <authorList>
            <person name="Gilroy R."/>
        </authorList>
    </citation>
    <scope>NUCLEOTIDE SEQUENCE</scope>
    <source>
        <strain evidence="1">CHK191-13928</strain>
    </source>
</reference>
<reference evidence="1" key="1">
    <citation type="journal article" date="2021" name="PeerJ">
        <title>Extensive microbial diversity within the chicken gut microbiome revealed by metagenomics and culture.</title>
        <authorList>
            <person name="Gilroy R."/>
            <person name="Ravi A."/>
            <person name="Getino M."/>
            <person name="Pursley I."/>
            <person name="Horton D.L."/>
            <person name="Alikhan N.F."/>
            <person name="Baker D."/>
            <person name="Gharbi K."/>
            <person name="Hall N."/>
            <person name="Watson M."/>
            <person name="Adriaenssens E.M."/>
            <person name="Foster-Nyarko E."/>
            <person name="Jarju S."/>
            <person name="Secka A."/>
            <person name="Antonio M."/>
            <person name="Oren A."/>
            <person name="Chaudhuri R.R."/>
            <person name="La Ragione R."/>
            <person name="Hildebrand F."/>
            <person name="Pallen M.J."/>
        </authorList>
    </citation>
    <scope>NUCLEOTIDE SEQUENCE</scope>
    <source>
        <strain evidence="1">CHK191-13928</strain>
    </source>
</reference>
<dbReference type="PANTHER" id="PTHR10000">
    <property type="entry name" value="PHOSPHOSERINE PHOSPHATASE"/>
    <property type="match status" value="1"/>
</dbReference>
<accession>A0A9D2B9X3</accession>
<dbReference type="InterPro" id="IPR036412">
    <property type="entry name" value="HAD-like_sf"/>
</dbReference>
<dbReference type="InterPro" id="IPR023214">
    <property type="entry name" value="HAD_sf"/>
</dbReference>
<dbReference type="EMBL" id="DXEM01000034">
    <property type="protein sequence ID" value="HIX68695.1"/>
    <property type="molecule type" value="Genomic_DNA"/>
</dbReference>
<dbReference type="Gene3D" id="3.30.1240.10">
    <property type="match status" value="1"/>
</dbReference>
<dbReference type="PROSITE" id="PS01229">
    <property type="entry name" value="COF_2"/>
    <property type="match status" value="1"/>
</dbReference>
<gene>
    <name evidence="1" type="ORF">H9735_11320</name>
</gene>
<dbReference type="Gene3D" id="3.40.50.1000">
    <property type="entry name" value="HAD superfamily/HAD-like"/>
    <property type="match status" value="1"/>
</dbReference>
<dbReference type="GO" id="GO:0005829">
    <property type="term" value="C:cytosol"/>
    <property type="evidence" value="ECO:0007669"/>
    <property type="project" value="TreeGrafter"/>
</dbReference>
<dbReference type="SUPFAM" id="SSF56784">
    <property type="entry name" value="HAD-like"/>
    <property type="match status" value="1"/>
</dbReference>
<dbReference type="Pfam" id="PF08282">
    <property type="entry name" value="Hydrolase_3"/>
    <property type="match status" value="1"/>
</dbReference>
<evidence type="ECO:0000313" key="2">
    <source>
        <dbReference type="Proteomes" id="UP000886721"/>
    </source>
</evidence>
<keyword evidence="1" id="KW-0378">Hydrolase</keyword>
<dbReference type="InterPro" id="IPR006379">
    <property type="entry name" value="HAD-SF_hydro_IIB"/>
</dbReference>
<dbReference type="GO" id="GO:0016791">
    <property type="term" value="F:phosphatase activity"/>
    <property type="evidence" value="ECO:0007669"/>
    <property type="project" value="TreeGrafter"/>
</dbReference>
<dbReference type="NCBIfam" id="TIGR00099">
    <property type="entry name" value="Cof-subfamily"/>
    <property type="match status" value="1"/>
</dbReference>
<organism evidence="1 2">
    <name type="scientific">Candidatus Anaerostipes excrementavium</name>
    <dbReference type="NCBI Taxonomy" id="2838463"/>
    <lineage>
        <taxon>Bacteria</taxon>
        <taxon>Bacillati</taxon>
        <taxon>Bacillota</taxon>
        <taxon>Clostridia</taxon>
        <taxon>Lachnospirales</taxon>
        <taxon>Lachnospiraceae</taxon>
        <taxon>Anaerostipes</taxon>
    </lineage>
</organism>
<dbReference type="NCBIfam" id="TIGR01484">
    <property type="entry name" value="HAD-SF-IIB"/>
    <property type="match status" value="1"/>
</dbReference>
<protein>
    <submittedName>
        <fullName evidence="1">Cof-type HAD-IIB family hydrolase</fullName>
    </submittedName>
</protein>
<dbReference type="AlphaFoldDB" id="A0A9D2B9X3"/>
<dbReference type="GO" id="GO:0000287">
    <property type="term" value="F:magnesium ion binding"/>
    <property type="evidence" value="ECO:0007669"/>
    <property type="project" value="TreeGrafter"/>
</dbReference>
<name>A0A9D2B9X3_9FIRM</name>
<dbReference type="PANTHER" id="PTHR10000:SF25">
    <property type="entry name" value="PHOSPHATASE YKRA-RELATED"/>
    <property type="match status" value="1"/>
</dbReference>
<dbReference type="Proteomes" id="UP000886721">
    <property type="component" value="Unassembled WGS sequence"/>
</dbReference>
<comment type="caution">
    <text evidence="1">The sequence shown here is derived from an EMBL/GenBank/DDBJ whole genome shotgun (WGS) entry which is preliminary data.</text>
</comment>
<dbReference type="InterPro" id="IPR000150">
    <property type="entry name" value="Cof"/>
</dbReference>
<proteinExistence type="predicted"/>
<dbReference type="SFLD" id="SFLDG01140">
    <property type="entry name" value="C2.B:_Phosphomannomutase_and_P"/>
    <property type="match status" value="1"/>
</dbReference>
<dbReference type="SFLD" id="SFLDS00003">
    <property type="entry name" value="Haloacid_Dehalogenase"/>
    <property type="match status" value="1"/>
</dbReference>